<evidence type="ECO:0000313" key="2">
    <source>
        <dbReference type="EMBL" id="KAK3392824.1"/>
    </source>
</evidence>
<name>A0AAE0P3W4_9PEZI</name>
<comment type="caution">
    <text evidence="2">The sequence shown here is derived from an EMBL/GenBank/DDBJ whole genome shotgun (WGS) entry which is preliminary data.</text>
</comment>
<dbReference type="Pfam" id="PF06985">
    <property type="entry name" value="HET"/>
    <property type="match status" value="1"/>
</dbReference>
<reference evidence="2" key="1">
    <citation type="journal article" date="2023" name="Mol. Phylogenet. Evol.">
        <title>Genome-scale phylogeny and comparative genomics of the fungal order Sordariales.</title>
        <authorList>
            <person name="Hensen N."/>
            <person name="Bonometti L."/>
            <person name="Westerberg I."/>
            <person name="Brannstrom I.O."/>
            <person name="Guillou S."/>
            <person name="Cros-Aarteil S."/>
            <person name="Calhoun S."/>
            <person name="Haridas S."/>
            <person name="Kuo A."/>
            <person name="Mondo S."/>
            <person name="Pangilinan J."/>
            <person name="Riley R."/>
            <person name="LaButti K."/>
            <person name="Andreopoulos B."/>
            <person name="Lipzen A."/>
            <person name="Chen C."/>
            <person name="Yan M."/>
            <person name="Daum C."/>
            <person name="Ng V."/>
            <person name="Clum A."/>
            <person name="Steindorff A."/>
            <person name="Ohm R.A."/>
            <person name="Martin F."/>
            <person name="Silar P."/>
            <person name="Natvig D.O."/>
            <person name="Lalanne C."/>
            <person name="Gautier V."/>
            <person name="Ament-Velasquez S.L."/>
            <person name="Kruys A."/>
            <person name="Hutchinson M.I."/>
            <person name="Powell A.J."/>
            <person name="Barry K."/>
            <person name="Miller A.N."/>
            <person name="Grigoriev I.V."/>
            <person name="Debuchy R."/>
            <person name="Gladieux P."/>
            <person name="Hiltunen Thoren M."/>
            <person name="Johannesson H."/>
        </authorList>
    </citation>
    <scope>NUCLEOTIDE SEQUENCE</scope>
    <source>
        <strain evidence="2">CBS 232.78</strain>
    </source>
</reference>
<organism evidence="2 3">
    <name type="scientific">Podospora didyma</name>
    <dbReference type="NCBI Taxonomy" id="330526"/>
    <lineage>
        <taxon>Eukaryota</taxon>
        <taxon>Fungi</taxon>
        <taxon>Dikarya</taxon>
        <taxon>Ascomycota</taxon>
        <taxon>Pezizomycotina</taxon>
        <taxon>Sordariomycetes</taxon>
        <taxon>Sordariomycetidae</taxon>
        <taxon>Sordariales</taxon>
        <taxon>Podosporaceae</taxon>
        <taxon>Podospora</taxon>
    </lineage>
</organism>
<dbReference type="PANTHER" id="PTHR33112">
    <property type="entry name" value="DOMAIN PROTEIN, PUTATIVE-RELATED"/>
    <property type="match status" value="1"/>
</dbReference>
<proteinExistence type="predicted"/>
<sequence length="565" mass="63154">MNDRHIFVRLEDDSAYMKPGALVVCRLSLSWITNEKRQSRKRISPLSFYASEDDPCASFVPIRPVHSDFATPRVISTARAFIDECRGGHPECEPRTPTRLPTRVLDVTGSQVKLHTPGCHELGEYVTLSYCWGGPQPLLLTQHTVDEFRSGLDESRLPPTIRDAVTATRLLGFRYLWVDALCIIQDSEQDKLFEIGNMGEVYRNSIVTLSASRSSSVNQGFSPGIKGQDNGIKVSGSSEGVAVELSLAGGHKGRLNLAKKIYDQFEALPLNQRGWALQEYLLSGRILAFGNEAVWMCGKHKHRPLVPSIMYIAPFPSLARTTLSAVRQLKADERASIWADVVNDFTGRDLTVADDRVWALAGVINVFQVAWADKCMWGLWRSNFVVDAWWRRSRHAKPALSNTRSKRAPSWSWMSLNSQVQQRDMAVRSTTASLVSVADDSGWAINLHARLLPTPHQPDVELPNTEAAQSVVVQAQDSLSLLTSVLRHTQQQQRLILHMDLLEDEVDGKPKLLLQLGEHASGFSEGLIVVQEMAGDITFRRVGFFESCDDSHLWASAQYQTVRLI</sequence>
<evidence type="ECO:0000313" key="3">
    <source>
        <dbReference type="Proteomes" id="UP001285441"/>
    </source>
</evidence>
<keyword evidence="3" id="KW-1185">Reference proteome</keyword>
<dbReference type="AlphaFoldDB" id="A0AAE0P3W4"/>
<feature type="domain" description="Heterokaryon incompatibility" evidence="1">
    <location>
        <begin position="125"/>
        <end position="279"/>
    </location>
</feature>
<evidence type="ECO:0000259" key="1">
    <source>
        <dbReference type="Pfam" id="PF06985"/>
    </source>
</evidence>
<dbReference type="EMBL" id="JAULSW010000001">
    <property type="protein sequence ID" value="KAK3392824.1"/>
    <property type="molecule type" value="Genomic_DNA"/>
</dbReference>
<protein>
    <submittedName>
        <fullName evidence="2">Heterokaryon incompatibility protein-domain-containing protein</fullName>
    </submittedName>
</protein>
<gene>
    <name evidence="2" type="ORF">B0H63DRAFT_456672</name>
</gene>
<reference evidence="2" key="2">
    <citation type="submission" date="2023-06" db="EMBL/GenBank/DDBJ databases">
        <authorList>
            <consortium name="Lawrence Berkeley National Laboratory"/>
            <person name="Haridas S."/>
            <person name="Hensen N."/>
            <person name="Bonometti L."/>
            <person name="Westerberg I."/>
            <person name="Brannstrom I.O."/>
            <person name="Guillou S."/>
            <person name="Cros-Aarteil S."/>
            <person name="Calhoun S."/>
            <person name="Kuo A."/>
            <person name="Mondo S."/>
            <person name="Pangilinan J."/>
            <person name="Riley R."/>
            <person name="LaButti K."/>
            <person name="Andreopoulos B."/>
            <person name="Lipzen A."/>
            <person name="Chen C."/>
            <person name="Yanf M."/>
            <person name="Daum C."/>
            <person name="Ng V."/>
            <person name="Clum A."/>
            <person name="Steindorff A."/>
            <person name="Ohm R."/>
            <person name="Martin F."/>
            <person name="Silar P."/>
            <person name="Natvig D."/>
            <person name="Lalanne C."/>
            <person name="Gautier V."/>
            <person name="Ament-velasquez S.L."/>
            <person name="Kruys A."/>
            <person name="Hutchinson M.I."/>
            <person name="Powell A.J."/>
            <person name="Barry K."/>
            <person name="Miller A.N."/>
            <person name="Grigoriev I.V."/>
            <person name="Debuchy R."/>
            <person name="Gladieux P."/>
            <person name="Thoren M.H."/>
            <person name="Johannesson H."/>
        </authorList>
    </citation>
    <scope>NUCLEOTIDE SEQUENCE</scope>
    <source>
        <strain evidence="2">CBS 232.78</strain>
    </source>
</reference>
<accession>A0AAE0P3W4</accession>
<dbReference type="PANTHER" id="PTHR33112:SF16">
    <property type="entry name" value="HETEROKARYON INCOMPATIBILITY DOMAIN-CONTAINING PROTEIN"/>
    <property type="match status" value="1"/>
</dbReference>
<dbReference type="Proteomes" id="UP001285441">
    <property type="component" value="Unassembled WGS sequence"/>
</dbReference>
<dbReference type="InterPro" id="IPR010730">
    <property type="entry name" value="HET"/>
</dbReference>